<protein>
    <recommendedName>
        <fullName evidence="3">Right handed beta helix domain-containing protein</fullName>
    </recommendedName>
</protein>
<dbReference type="Proteomes" id="UP000324800">
    <property type="component" value="Unassembled WGS sequence"/>
</dbReference>
<evidence type="ECO:0000313" key="1">
    <source>
        <dbReference type="EMBL" id="KAA6335440.1"/>
    </source>
</evidence>
<gene>
    <name evidence="1" type="ORF">EZS28_052966</name>
</gene>
<feature type="non-terminal residue" evidence="1">
    <location>
        <position position="275"/>
    </location>
</feature>
<evidence type="ECO:0008006" key="3">
    <source>
        <dbReference type="Google" id="ProtNLM"/>
    </source>
</evidence>
<dbReference type="AlphaFoldDB" id="A0A5J4RQQ8"/>
<feature type="non-terminal residue" evidence="1">
    <location>
        <position position="1"/>
    </location>
</feature>
<reference evidence="1 2" key="1">
    <citation type="submission" date="2019-03" db="EMBL/GenBank/DDBJ databases">
        <title>Single cell metagenomics reveals metabolic interactions within the superorganism composed of flagellate Streblomastix strix and complex community of Bacteroidetes bacteria on its surface.</title>
        <authorList>
            <person name="Treitli S.C."/>
            <person name="Kolisko M."/>
            <person name="Husnik F."/>
            <person name="Keeling P."/>
            <person name="Hampl V."/>
        </authorList>
    </citation>
    <scope>NUCLEOTIDE SEQUENCE [LARGE SCALE GENOMIC DNA]</scope>
    <source>
        <strain evidence="1">ST1C</strain>
    </source>
</reference>
<name>A0A5J4RQQ8_9EUKA</name>
<proteinExistence type="predicted"/>
<evidence type="ECO:0000313" key="2">
    <source>
        <dbReference type="Proteomes" id="UP000324800"/>
    </source>
</evidence>
<dbReference type="OrthoDB" id="10691646at2759"/>
<organism evidence="1 2">
    <name type="scientific">Streblomastix strix</name>
    <dbReference type="NCBI Taxonomy" id="222440"/>
    <lineage>
        <taxon>Eukaryota</taxon>
        <taxon>Metamonada</taxon>
        <taxon>Preaxostyla</taxon>
        <taxon>Oxymonadida</taxon>
        <taxon>Streblomastigidae</taxon>
        <taxon>Streblomastix</taxon>
    </lineage>
</organism>
<sequence>PPPYPQLLQVLITVKFNSNTVFRLEIPSPCISVYIPPPFPEADGGAIYMRLYNYGNADLLGVNFKGCQSVNGNGGGICAYIQSSSKLHLHNLVNFTGCVCDNKNGGGIYAEVSGNASISTRSSLELSNQVYFDNCRSSKNNGGGIYAKVEYPATLSISETNISGCQAQSGGGLYGDFKNVNNQSSLNTISSISNTRIDNCFSSNSGGGICILIRNKVKFSISNTNIIGCYCTSASGNGGGIYTEIQGDGISNLNTVFELNFTVINTCNSQGQGGG</sequence>
<accession>A0A5J4RQQ8</accession>
<comment type="caution">
    <text evidence="1">The sequence shown here is derived from an EMBL/GenBank/DDBJ whole genome shotgun (WGS) entry which is preliminary data.</text>
</comment>
<dbReference type="EMBL" id="SNRW01041790">
    <property type="protein sequence ID" value="KAA6335440.1"/>
    <property type="molecule type" value="Genomic_DNA"/>
</dbReference>